<name>A0ACB7S2A4_HYAAI</name>
<reference evidence="1" key="1">
    <citation type="submission" date="2020-05" db="EMBL/GenBank/DDBJ databases">
        <title>Large-scale comparative analyses of tick genomes elucidate their genetic diversity and vector capacities.</title>
        <authorList>
            <person name="Jia N."/>
            <person name="Wang J."/>
            <person name="Shi W."/>
            <person name="Du L."/>
            <person name="Sun Y."/>
            <person name="Zhan W."/>
            <person name="Jiang J."/>
            <person name="Wang Q."/>
            <person name="Zhang B."/>
            <person name="Ji P."/>
            <person name="Sakyi L.B."/>
            <person name="Cui X."/>
            <person name="Yuan T."/>
            <person name="Jiang B."/>
            <person name="Yang W."/>
            <person name="Lam T.T.-Y."/>
            <person name="Chang Q."/>
            <person name="Ding S."/>
            <person name="Wang X."/>
            <person name="Zhu J."/>
            <person name="Ruan X."/>
            <person name="Zhao L."/>
            <person name="Wei J."/>
            <person name="Que T."/>
            <person name="Du C."/>
            <person name="Cheng J."/>
            <person name="Dai P."/>
            <person name="Han X."/>
            <person name="Huang E."/>
            <person name="Gao Y."/>
            <person name="Liu J."/>
            <person name="Shao H."/>
            <person name="Ye R."/>
            <person name="Li L."/>
            <person name="Wei W."/>
            <person name="Wang X."/>
            <person name="Wang C."/>
            <person name="Yang T."/>
            <person name="Huo Q."/>
            <person name="Li W."/>
            <person name="Guo W."/>
            <person name="Chen H."/>
            <person name="Zhou L."/>
            <person name="Ni X."/>
            <person name="Tian J."/>
            <person name="Zhou Y."/>
            <person name="Sheng Y."/>
            <person name="Liu T."/>
            <person name="Pan Y."/>
            <person name="Xia L."/>
            <person name="Li J."/>
            <person name="Zhao F."/>
            <person name="Cao W."/>
        </authorList>
    </citation>
    <scope>NUCLEOTIDE SEQUENCE</scope>
    <source>
        <strain evidence="1">Hyas-2018</strain>
    </source>
</reference>
<proteinExistence type="predicted"/>
<dbReference type="Proteomes" id="UP000821845">
    <property type="component" value="Chromosome 6"/>
</dbReference>
<evidence type="ECO:0000313" key="2">
    <source>
        <dbReference type="Proteomes" id="UP000821845"/>
    </source>
</evidence>
<evidence type="ECO:0000313" key="1">
    <source>
        <dbReference type="EMBL" id="KAH6928212.1"/>
    </source>
</evidence>
<dbReference type="EMBL" id="CM023486">
    <property type="protein sequence ID" value="KAH6928212.1"/>
    <property type="molecule type" value="Genomic_DNA"/>
</dbReference>
<accession>A0ACB7S2A4</accession>
<gene>
    <name evidence="1" type="ORF">HPB50_012588</name>
</gene>
<protein>
    <submittedName>
        <fullName evidence="1">Uncharacterized protein</fullName>
    </submittedName>
</protein>
<sequence>MRKRLERATSSEYDVIAFSSRSYRWEKEERKSAVESGRAASSAEERLKLSAFLSSCAGPVVRSVPECFGGGHRWVRELRSAGEGKNGGRKEMAPRETAAPHCCRRVRESPPPLGGID</sequence>
<keyword evidence="2" id="KW-1185">Reference proteome</keyword>
<organism evidence="1 2">
    <name type="scientific">Hyalomma asiaticum</name>
    <name type="common">Tick</name>
    <dbReference type="NCBI Taxonomy" id="266040"/>
    <lineage>
        <taxon>Eukaryota</taxon>
        <taxon>Metazoa</taxon>
        <taxon>Ecdysozoa</taxon>
        <taxon>Arthropoda</taxon>
        <taxon>Chelicerata</taxon>
        <taxon>Arachnida</taxon>
        <taxon>Acari</taxon>
        <taxon>Parasitiformes</taxon>
        <taxon>Ixodida</taxon>
        <taxon>Ixodoidea</taxon>
        <taxon>Ixodidae</taxon>
        <taxon>Hyalomminae</taxon>
        <taxon>Hyalomma</taxon>
    </lineage>
</organism>
<comment type="caution">
    <text evidence="1">The sequence shown here is derived from an EMBL/GenBank/DDBJ whole genome shotgun (WGS) entry which is preliminary data.</text>
</comment>